<dbReference type="SFLD" id="SFLDS00003">
    <property type="entry name" value="Haloacid_Dehalogenase"/>
    <property type="match status" value="1"/>
</dbReference>
<organism evidence="1 2">
    <name type="scientific">Anaerobacterium chartisolvens</name>
    <dbReference type="NCBI Taxonomy" id="1297424"/>
    <lineage>
        <taxon>Bacteria</taxon>
        <taxon>Bacillati</taxon>
        <taxon>Bacillota</taxon>
        <taxon>Clostridia</taxon>
        <taxon>Eubacteriales</taxon>
        <taxon>Oscillospiraceae</taxon>
        <taxon>Anaerobacterium</taxon>
    </lineage>
</organism>
<comment type="caution">
    <text evidence="1">The sequence shown here is derived from an EMBL/GenBank/DDBJ whole genome shotgun (WGS) entry which is preliminary data.</text>
</comment>
<dbReference type="GO" id="GO:0008967">
    <property type="term" value="F:phosphoglycolate phosphatase activity"/>
    <property type="evidence" value="ECO:0007669"/>
    <property type="project" value="TreeGrafter"/>
</dbReference>
<evidence type="ECO:0000313" key="2">
    <source>
        <dbReference type="Proteomes" id="UP000253034"/>
    </source>
</evidence>
<dbReference type="SFLD" id="SFLDG01135">
    <property type="entry name" value="C1.5.6:_HAD__Beta-PGM__Phospha"/>
    <property type="match status" value="1"/>
</dbReference>
<accession>A0A369AJK1</accession>
<dbReference type="InterPro" id="IPR023198">
    <property type="entry name" value="PGP-like_dom2"/>
</dbReference>
<dbReference type="Gene3D" id="1.10.150.240">
    <property type="entry name" value="Putative phosphatase, domain 2"/>
    <property type="match status" value="1"/>
</dbReference>
<keyword evidence="1" id="KW-0378">Hydrolase</keyword>
<dbReference type="InterPro" id="IPR050155">
    <property type="entry name" value="HAD-like_hydrolase_sf"/>
</dbReference>
<dbReference type="SUPFAM" id="SSF56784">
    <property type="entry name" value="HAD-like"/>
    <property type="match status" value="1"/>
</dbReference>
<dbReference type="SFLD" id="SFLDG01129">
    <property type="entry name" value="C1.5:_HAD__Beta-PGM__Phosphata"/>
    <property type="match status" value="1"/>
</dbReference>
<keyword evidence="2" id="KW-1185">Reference proteome</keyword>
<dbReference type="NCBIfam" id="TIGR01549">
    <property type="entry name" value="HAD-SF-IA-v1"/>
    <property type="match status" value="1"/>
</dbReference>
<name>A0A369AJK1_9FIRM</name>
<dbReference type="InterPro" id="IPR036412">
    <property type="entry name" value="HAD-like_sf"/>
</dbReference>
<dbReference type="Proteomes" id="UP000253034">
    <property type="component" value="Unassembled WGS sequence"/>
</dbReference>
<dbReference type="Pfam" id="PF13419">
    <property type="entry name" value="HAD_2"/>
    <property type="match status" value="1"/>
</dbReference>
<dbReference type="GO" id="GO:0006281">
    <property type="term" value="P:DNA repair"/>
    <property type="evidence" value="ECO:0007669"/>
    <property type="project" value="TreeGrafter"/>
</dbReference>
<protein>
    <submittedName>
        <fullName evidence="1">HAD superfamily hydrolase (TIGR01549 family)</fullName>
    </submittedName>
</protein>
<dbReference type="OrthoDB" id="9807630at2"/>
<dbReference type="InterPro" id="IPR041492">
    <property type="entry name" value="HAD_2"/>
</dbReference>
<dbReference type="RefSeq" id="WP_114299844.1">
    <property type="nucleotide sequence ID" value="NZ_QPJT01000035.1"/>
</dbReference>
<dbReference type="AlphaFoldDB" id="A0A369AJK1"/>
<dbReference type="PANTHER" id="PTHR43434:SF26">
    <property type="entry name" value="PYROPHOSPHATASE PPAX"/>
    <property type="match status" value="1"/>
</dbReference>
<sequence>MYKYIIFDVDGTLINTEQAVFAAYSRLIYEKLGKKFTDEQMKMAYGVPTGEVLVKLGIENSRGMIDSYRSYLLEFFEKTKAFDGIEEILGTLHEKGIAMGIVSSRDKIEVTQDPCLKSLMKYFQHVISADDTPRHKPHPEPLLKVLELMGADVSEALYIGDTVYDYMCARDAGVDFALALWGARSLEGIEAMYNFKQPGNIAGVV</sequence>
<evidence type="ECO:0000313" key="1">
    <source>
        <dbReference type="EMBL" id="RCX09589.1"/>
    </source>
</evidence>
<dbReference type="Gene3D" id="3.40.50.1000">
    <property type="entry name" value="HAD superfamily/HAD-like"/>
    <property type="match status" value="1"/>
</dbReference>
<dbReference type="PANTHER" id="PTHR43434">
    <property type="entry name" value="PHOSPHOGLYCOLATE PHOSPHATASE"/>
    <property type="match status" value="1"/>
</dbReference>
<reference evidence="1 2" key="1">
    <citation type="submission" date="2018-07" db="EMBL/GenBank/DDBJ databases">
        <title>Genomic Encyclopedia of Type Strains, Phase IV (KMG-IV): sequencing the most valuable type-strain genomes for metagenomic binning, comparative biology and taxonomic classification.</title>
        <authorList>
            <person name="Goeker M."/>
        </authorList>
    </citation>
    <scope>NUCLEOTIDE SEQUENCE [LARGE SCALE GENOMIC DNA]</scope>
    <source>
        <strain evidence="1 2">DSM 27016</strain>
    </source>
</reference>
<dbReference type="EMBL" id="QPJT01000035">
    <property type="protein sequence ID" value="RCX09589.1"/>
    <property type="molecule type" value="Genomic_DNA"/>
</dbReference>
<proteinExistence type="predicted"/>
<dbReference type="GO" id="GO:0005829">
    <property type="term" value="C:cytosol"/>
    <property type="evidence" value="ECO:0007669"/>
    <property type="project" value="TreeGrafter"/>
</dbReference>
<gene>
    <name evidence="1" type="ORF">DFR58_13520</name>
</gene>
<dbReference type="InterPro" id="IPR006439">
    <property type="entry name" value="HAD-SF_hydro_IA"/>
</dbReference>
<dbReference type="InterPro" id="IPR023214">
    <property type="entry name" value="HAD_sf"/>
</dbReference>